<organism evidence="2 3">
    <name type="scientific">Desulfosarcina alkanivorans</name>
    <dbReference type="NCBI Taxonomy" id="571177"/>
    <lineage>
        <taxon>Bacteria</taxon>
        <taxon>Pseudomonadati</taxon>
        <taxon>Thermodesulfobacteriota</taxon>
        <taxon>Desulfobacteria</taxon>
        <taxon>Desulfobacterales</taxon>
        <taxon>Desulfosarcinaceae</taxon>
        <taxon>Desulfosarcina</taxon>
    </lineage>
</organism>
<dbReference type="InterPro" id="IPR007487">
    <property type="entry name" value="ABC_transpt-TYRBP-like"/>
</dbReference>
<name>A0A5K7YVN9_9BACT</name>
<dbReference type="KEGG" id="dalk:DSCA_50610"/>
<accession>A0A5K7YVN9</accession>
<dbReference type="Proteomes" id="UP000427906">
    <property type="component" value="Chromosome"/>
</dbReference>
<evidence type="ECO:0000256" key="1">
    <source>
        <dbReference type="SAM" id="SignalP"/>
    </source>
</evidence>
<dbReference type="PANTHER" id="PTHR35271">
    <property type="entry name" value="ABC TRANSPORTER, SUBSTRATE-BINDING LIPOPROTEIN-RELATED"/>
    <property type="match status" value="1"/>
</dbReference>
<protein>
    <submittedName>
        <fullName evidence="2">ABC transporter substrate-binding protein</fullName>
    </submittedName>
</protein>
<dbReference type="AlphaFoldDB" id="A0A5K7YVN9"/>
<dbReference type="Gene3D" id="3.40.50.2300">
    <property type="match status" value="2"/>
</dbReference>
<dbReference type="PANTHER" id="PTHR35271:SF1">
    <property type="entry name" value="ABC TRANSPORTER, SUBSTRATE-BINDING LIPOPROTEIN"/>
    <property type="match status" value="1"/>
</dbReference>
<feature type="signal peptide" evidence="1">
    <location>
        <begin position="1"/>
        <end position="24"/>
    </location>
</feature>
<dbReference type="CDD" id="cd06325">
    <property type="entry name" value="PBP1_ABC_unchar_transporter"/>
    <property type="match status" value="1"/>
</dbReference>
<evidence type="ECO:0000313" key="3">
    <source>
        <dbReference type="Proteomes" id="UP000427906"/>
    </source>
</evidence>
<evidence type="ECO:0000313" key="2">
    <source>
        <dbReference type="EMBL" id="BBO71131.1"/>
    </source>
</evidence>
<reference evidence="2 3" key="1">
    <citation type="submission" date="2019-11" db="EMBL/GenBank/DDBJ databases">
        <title>Comparative genomics of hydrocarbon-degrading Desulfosarcina strains.</title>
        <authorList>
            <person name="Watanabe M."/>
            <person name="Kojima H."/>
            <person name="Fukui M."/>
        </authorList>
    </citation>
    <scope>NUCLEOTIDE SEQUENCE [LARGE SCALE GENOMIC DNA]</scope>
    <source>
        <strain evidence="2 3">PL12</strain>
    </source>
</reference>
<dbReference type="Pfam" id="PF04392">
    <property type="entry name" value="ABC_sub_bind"/>
    <property type="match status" value="1"/>
</dbReference>
<feature type="chain" id="PRO_5024459025" evidence="1">
    <location>
        <begin position="25"/>
        <end position="315"/>
    </location>
</feature>
<dbReference type="RefSeq" id="WP_155319012.1">
    <property type="nucleotide sequence ID" value="NZ_AP021874.1"/>
</dbReference>
<sequence>MKNLNKIFCTTVTVFFLLTGMVSAAAHNALFINWRGATPCDAGLREGLKQSGIEVDVEEFNADQDKAKLDDFLASIDEAKYDFIYTFGTTVSIKTAAKVKNTPILFGIVTNPVKSGLVQSWERSGNNVTGVSHAVPIADQIDFILMLGKYSKIGMIFNPNEKNSQIADKELATQLAAKGLGYGAYPVESESGIDAAVAKVLADKVDMIYLPSDSFITSQADKLIPKLSEHGIPTYGALEKTVKSGAMVGIVSSYFAVGKELSYKVAEVLNGKKPSDIPSNILPLELQTVLINAKTVEQIKAELPYSILNGATIFE</sequence>
<keyword evidence="3" id="KW-1185">Reference proteome</keyword>
<proteinExistence type="predicted"/>
<gene>
    <name evidence="2" type="ORF">DSCA_50610</name>
</gene>
<dbReference type="OrthoDB" id="9776955at2"/>
<dbReference type="EMBL" id="AP021874">
    <property type="protein sequence ID" value="BBO71131.1"/>
    <property type="molecule type" value="Genomic_DNA"/>
</dbReference>
<keyword evidence="1" id="KW-0732">Signal</keyword>